<keyword evidence="1" id="KW-0596">Phosphopantetheine</keyword>
<protein>
    <submittedName>
        <fullName evidence="8">Amino acid adenylation domain-containing protein</fullName>
    </submittedName>
</protein>
<dbReference type="Gene3D" id="3.30.300.30">
    <property type="match status" value="1"/>
</dbReference>
<dbReference type="SUPFAM" id="SSF56801">
    <property type="entry name" value="Acetyl-CoA synthetase-like"/>
    <property type="match status" value="1"/>
</dbReference>
<dbReference type="InterPro" id="IPR010071">
    <property type="entry name" value="AA_adenyl_dom"/>
</dbReference>
<dbReference type="PANTHER" id="PTHR45527">
    <property type="entry name" value="NONRIBOSOMAL PEPTIDE SYNTHETASE"/>
    <property type="match status" value="1"/>
</dbReference>
<dbReference type="SUPFAM" id="SSF51161">
    <property type="entry name" value="Trimeric LpxA-like enzymes"/>
    <property type="match status" value="3"/>
</dbReference>
<dbReference type="Gene3D" id="3.40.50.1820">
    <property type="entry name" value="alpha/beta hydrolase"/>
    <property type="match status" value="1"/>
</dbReference>
<feature type="transmembrane region" description="Helical" evidence="6">
    <location>
        <begin position="696"/>
        <end position="717"/>
    </location>
</feature>
<dbReference type="PANTHER" id="PTHR45527:SF1">
    <property type="entry name" value="FATTY ACID SYNTHASE"/>
    <property type="match status" value="1"/>
</dbReference>
<dbReference type="NCBIfam" id="TIGR01733">
    <property type="entry name" value="AA-adenyl-dom"/>
    <property type="match status" value="1"/>
</dbReference>
<dbReference type="SMART" id="SM00823">
    <property type="entry name" value="PKS_PP"/>
    <property type="match status" value="1"/>
</dbReference>
<dbReference type="SUPFAM" id="SSF47336">
    <property type="entry name" value="ACP-like"/>
    <property type="match status" value="1"/>
</dbReference>
<feature type="transmembrane region" description="Helical" evidence="6">
    <location>
        <begin position="936"/>
        <end position="956"/>
    </location>
</feature>
<dbReference type="InterPro" id="IPR009081">
    <property type="entry name" value="PP-bd_ACP"/>
</dbReference>
<feature type="region of interest" description="Disordered" evidence="5">
    <location>
        <begin position="1096"/>
        <end position="1119"/>
    </location>
</feature>
<dbReference type="Pfam" id="PF00550">
    <property type="entry name" value="PP-binding"/>
    <property type="match status" value="1"/>
</dbReference>
<evidence type="ECO:0000313" key="9">
    <source>
        <dbReference type="Proteomes" id="UP000604001"/>
    </source>
</evidence>
<dbReference type="InterPro" id="IPR029058">
    <property type="entry name" value="AB_hydrolase_fold"/>
</dbReference>
<keyword evidence="9" id="KW-1185">Reference proteome</keyword>
<dbReference type="InterPro" id="IPR036736">
    <property type="entry name" value="ACP-like_sf"/>
</dbReference>
<gene>
    <name evidence="8" type="ORF">H7344_02795</name>
</gene>
<evidence type="ECO:0000259" key="7">
    <source>
        <dbReference type="PROSITE" id="PS50075"/>
    </source>
</evidence>
<dbReference type="NCBIfam" id="TIGR02353">
    <property type="entry name" value="NRPS_term_dom"/>
    <property type="match status" value="1"/>
</dbReference>
<dbReference type="InterPro" id="IPR018357">
    <property type="entry name" value="Hexapep_transf_CS"/>
</dbReference>
<dbReference type="Gene3D" id="3.40.50.12780">
    <property type="entry name" value="N-terminal domain of ligase-like"/>
    <property type="match status" value="1"/>
</dbReference>
<dbReference type="InterPro" id="IPR042099">
    <property type="entry name" value="ANL_N_sf"/>
</dbReference>
<dbReference type="InterPro" id="IPR045851">
    <property type="entry name" value="AMP-bd_C_sf"/>
</dbReference>
<dbReference type="InterPro" id="IPR020806">
    <property type="entry name" value="PKS_PP-bd"/>
</dbReference>
<dbReference type="Gene3D" id="2.160.10.10">
    <property type="entry name" value="Hexapeptide repeat proteins"/>
    <property type="match status" value="2"/>
</dbReference>
<comment type="caution">
    <text evidence="8">The sequence shown here is derived from an EMBL/GenBank/DDBJ whole genome shotgun (WGS) entry which is preliminary data.</text>
</comment>
<evidence type="ECO:0000256" key="6">
    <source>
        <dbReference type="SAM" id="Phobius"/>
    </source>
</evidence>
<proteinExistence type="predicted"/>
<evidence type="ECO:0000256" key="4">
    <source>
        <dbReference type="ARBA" id="ARBA00022737"/>
    </source>
</evidence>
<dbReference type="InterPro" id="IPR011004">
    <property type="entry name" value="Trimer_LpxA-like_sf"/>
</dbReference>
<evidence type="ECO:0000256" key="2">
    <source>
        <dbReference type="ARBA" id="ARBA00022553"/>
    </source>
</evidence>
<keyword evidence="4" id="KW-0677">Repeat</keyword>
<dbReference type="InterPro" id="IPR012728">
    <property type="entry name" value="Pls/PosA_C"/>
</dbReference>
<keyword evidence="3" id="KW-0808">Transferase</keyword>
<keyword evidence="6" id="KW-0472">Membrane</keyword>
<dbReference type="InterPro" id="IPR020845">
    <property type="entry name" value="AMP-binding_CS"/>
</dbReference>
<feature type="transmembrane region" description="Helical" evidence="6">
    <location>
        <begin position="1166"/>
        <end position="1191"/>
    </location>
</feature>
<reference evidence="8 9" key="1">
    <citation type="submission" date="2020-08" db="EMBL/GenBank/DDBJ databases">
        <title>novel species in genus Nocardioides.</title>
        <authorList>
            <person name="Zhang G."/>
        </authorList>
    </citation>
    <scope>NUCLEOTIDE SEQUENCE [LARGE SCALE GENOMIC DNA]</scope>
    <source>
        <strain evidence="8 9">SC8A-24</strain>
    </source>
</reference>
<keyword evidence="6" id="KW-1133">Transmembrane helix</keyword>
<name>A0ABR6U4B2_9ACTN</name>
<evidence type="ECO:0000256" key="5">
    <source>
        <dbReference type="SAM" id="MobiDB-lite"/>
    </source>
</evidence>
<keyword evidence="6" id="KW-0812">Transmembrane</keyword>
<accession>A0ABR6U4B2</accession>
<sequence length="1352" mass="141097">MAILPSRGRGTEAAAAAPRCRRRVAGRRSVGAARVNRGPPADAWDDPFRGHRHLPFTCPRQRSPVLTDPTLPLRRGAEAPTPRTLVDVFRATVAQAADEPAVDTGNEVLTYAELEESADALAARLAELGVGPGDRVGVRISSGTTDLYVGILGILLAGAAYVPVDADDPDERARLVFGEADVAAVVGNGLAVVARRQVDAQVPRAAEEPGLTDDAWVIFTSGSTGTPKGVAVSHRSAAAFVDAESTLFLQGAPLGVGDRVMAGLSVAFDASCEEMWLAWRYGACLVPAPRALVRSGVDVGPWLVANEVTVVSTVPTLVALWPAEALAQVRLLIMGGEACPPELAARLVAPGREVWNTYGPTEATVVACGAELTGDGPVRIGLPLAGWDLAVVDAEGHHVAPGETGELIIGGVGLARYLDPAKDAEKYAAMPTLGWDRAYRSGDLVVFDPEGLLFGGRADDQVKLGGRRIELGEVDSALLGLPGVSGAAAAVRRTSAGNQLLVGYVAVDATFDQTAALDRLRRALPAALVPRLAVVDALPTRTSGKVDRDALPWPLPAAAEAPTAGLTATESWVAGLWLEVLGAGATGRADDFFDLGGGSLTAAQMVSRLRVRHPEVAVGDIYERPTLGELAGYLDGLAAPGATSDRTVPAVPLKTQAGQVVATVALRMLAGPRWLTWAAIGCHAAALVGIDGLPRPAWSLVLLGWLVFLSPPGRMLLAAGTARLVLAGIGPGDHPRGGKVHLRLWLAERAADELGATGLAGAPAMTWYARLLGAEVGRDVDLHSLPPVTGLLRLGKGCSVEPEVDLRGWWVDGDVVHLGPVTVGARAKVGARSMLCPGAEVGRDAEVAPGSAVLGRVPDREFWSGAPATRVSEAARGPWSGRPVTSRAWVAAYVAVAALLALLPVAAVAAGGAVLLALGPAAYDGPRDALAGLLPWVPLATLVGLLVLAALVWLVVRLAALGVRPGVHPVRSGPALAVWTTMRVLDEARTWLFPLYSSLLTPVWLRALGARVGRRVEASTVLLVPSLTQVNDQAFLADDTLIGGYELGGGWLRVERVKIGKRAFVGNSGMAAPGRKVPKASLVAVLSAAPRRARARSGESWLGSPPAPLRRVAQDSDGGRTYDPPTRLLVARSLVELCRLVPVVLAVALTLVVAVALVALLDRWGVLVAVLLAGPLLALGGLVAAAVTTAAKWLLVGRTRPGAHPLWSSFVWRNELADTFVEVLAAPWFARAAVGTPLLTAWFRTMGARIGRGVWCETYWLPEADLVDLRDGATVNAGSVVQTHLFHDRMLSTDTVTLLRGSTLGPNSVILPAATLGRHATVGPVSLVMRGESVPDKTTWIGNPIGPWTAEP</sequence>
<evidence type="ECO:0000256" key="1">
    <source>
        <dbReference type="ARBA" id="ARBA00022450"/>
    </source>
</evidence>
<organism evidence="8 9">
    <name type="scientific">Nocardioides deserti</name>
    <dbReference type="NCBI Taxonomy" id="1588644"/>
    <lineage>
        <taxon>Bacteria</taxon>
        <taxon>Bacillati</taxon>
        <taxon>Actinomycetota</taxon>
        <taxon>Actinomycetes</taxon>
        <taxon>Propionibacteriales</taxon>
        <taxon>Nocardioidaceae</taxon>
        <taxon>Nocardioides</taxon>
    </lineage>
</organism>
<evidence type="ECO:0000256" key="3">
    <source>
        <dbReference type="ARBA" id="ARBA00022679"/>
    </source>
</evidence>
<evidence type="ECO:0000313" key="8">
    <source>
        <dbReference type="EMBL" id="MBC2959225.1"/>
    </source>
</evidence>
<dbReference type="InterPro" id="IPR000873">
    <property type="entry name" value="AMP-dep_synth/lig_dom"/>
</dbReference>
<dbReference type="CDD" id="cd05930">
    <property type="entry name" value="A_NRPS"/>
    <property type="match status" value="1"/>
</dbReference>
<dbReference type="PROSITE" id="PS50075">
    <property type="entry name" value="CARRIER"/>
    <property type="match status" value="1"/>
</dbReference>
<feature type="transmembrane region" description="Helical" evidence="6">
    <location>
        <begin position="1137"/>
        <end position="1160"/>
    </location>
</feature>
<dbReference type="Pfam" id="PF00501">
    <property type="entry name" value="AMP-binding"/>
    <property type="match status" value="1"/>
</dbReference>
<dbReference type="EMBL" id="JACMYC010000001">
    <property type="protein sequence ID" value="MBC2959225.1"/>
    <property type="molecule type" value="Genomic_DNA"/>
</dbReference>
<dbReference type="Proteomes" id="UP000604001">
    <property type="component" value="Unassembled WGS sequence"/>
</dbReference>
<dbReference type="PROSITE" id="PS00455">
    <property type="entry name" value="AMP_BINDING"/>
    <property type="match status" value="1"/>
</dbReference>
<keyword evidence="2" id="KW-0597">Phosphoprotein</keyword>
<feature type="transmembrane region" description="Helical" evidence="6">
    <location>
        <begin position="890"/>
        <end position="916"/>
    </location>
</feature>
<dbReference type="PROSITE" id="PS00101">
    <property type="entry name" value="HEXAPEP_TRANSFERASES"/>
    <property type="match status" value="1"/>
</dbReference>
<feature type="region of interest" description="Disordered" evidence="5">
    <location>
        <begin position="55"/>
        <end position="77"/>
    </location>
</feature>
<feature type="domain" description="Carrier" evidence="7">
    <location>
        <begin position="564"/>
        <end position="638"/>
    </location>
</feature>